<keyword evidence="2" id="KW-0347">Helicase</keyword>
<feature type="compositionally biased region" description="Basic residues" evidence="3">
    <location>
        <begin position="8"/>
        <end position="20"/>
    </location>
</feature>
<dbReference type="SUPFAM" id="SSF52540">
    <property type="entry name" value="P-loop containing nucleoside triphosphate hydrolases"/>
    <property type="match status" value="1"/>
</dbReference>
<keyword evidence="1" id="KW-0378">Hydrolase</keyword>
<evidence type="ECO:0000256" key="2">
    <source>
        <dbReference type="ARBA" id="ARBA00022806"/>
    </source>
</evidence>
<dbReference type="Proteomes" id="UP001321473">
    <property type="component" value="Unassembled WGS sequence"/>
</dbReference>
<keyword evidence="6" id="KW-1185">Reference proteome</keyword>
<dbReference type="Gene3D" id="3.40.50.300">
    <property type="entry name" value="P-loop containing nucleotide triphosphate hydrolases"/>
    <property type="match status" value="1"/>
</dbReference>
<dbReference type="AlphaFoldDB" id="A0AAQ4DBM9"/>
<protein>
    <recommendedName>
        <fullName evidence="4">Helicase ATP-binding domain-containing protein</fullName>
    </recommendedName>
</protein>
<feature type="region of interest" description="Disordered" evidence="3">
    <location>
        <begin position="1"/>
        <end position="61"/>
    </location>
</feature>
<dbReference type="GO" id="GO:0003723">
    <property type="term" value="F:RNA binding"/>
    <property type="evidence" value="ECO:0007669"/>
    <property type="project" value="TreeGrafter"/>
</dbReference>
<dbReference type="SMART" id="SM00487">
    <property type="entry name" value="DEXDc"/>
    <property type="match status" value="1"/>
</dbReference>
<accession>A0AAQ4DBM9</accession>
<organism evidence="5 6">
    <name type="scientific">Amblyomma americanum</name>
    <name type="common">Lone star tick</name>
    <dbReference type="NCBI Taxonomy" id="6943"/>
    <lineage>
        <taxon>Eukaryota</taxon>
        <taxon>Metazoa</taxon>
        <taxon>Ecdysozoa</taxon>
        <taxon>Arthropoda</taxon>
        <taxon>Chelicerata</taxon>
        <taxon>Arachnida</taxon>
        <taxon>Acari</taxon>
        <taxon>Parasitiformes</taxon>
        <taxon>Ixodida</taxon>
        <taxon>Ixodoidea</taxon>
        <taxon>Ixodidae</taxon>
        <taxon>Amblyomminae</taxon>
        <taxon>Amblyomma</taxon>
    </lineage>
</organism>
<evidence type="ECO:0000259" key="4">
    <source>
        <dbReference type="PROSITE" id="PS51192"/>
    </source>
</evidence>
<dbReference type="CDD" id="cd17979">
    <property type="entry name" value="DEXHc_DHX34"/>
    <property type="match status" value="1"/>
</dbReference>
<evidence type="ECO:0000256" key="3">
    <source>
        <dbReference type="SAM" id="MobiDB-lite"/>
    </source>
</evidence>
<reference evidence="5 6" key="1">
    <citation type="journal article" date="2023" name="Arcadia Sci">
        <title>De novo assembly of a long-read Amblyomma americanum tick genome.</title>
        <authorList>
            <person name="Chou S."/>
            <person name="Poskanzer K.E."/>
            <person name="Rollins M."/>
            <person name="Thuy-Boun P.S."/>
        </authorList>
    </citation>
    <scope>NUCLEOTIDE SEQUENCE [LARGE SCALE GENOMIC DNA]</scope>
    <source>
        <strain evidence="5">F_SG_1</strain>
        <tissue evidence="5">Salivary glands</tissue>
    </source>
</reference>
<keyword evidence="2" id="KW-0067">ATP-binding</keyword>
<sequence>MGRDRDSRHHHKSSHKRKRSGSRDDRDDRSRKYRRRDSCGHRDRVQSEPRRSSQDTEPRNLSQFRHDLTRIFFGDNSPINRNSKQYNDFWTFLKKYEERKRKSLESGTSKDEPSECAESSLGLPSVYSPLHKVNFSVFPEEPKVLMLDAGVLVDSDDSSPSLTEKEVAEVRTVFHLFLDFLQRQKLQKLKKLRDFQKNLPIAQYKNAILKAVSEHNVVLIAGDTGCGKSTQIPQYLLGAGLEGIACTQPRRIAAISLCKRVAFETLNEYGTHIGYQIRFEKHRSKHTKMLFLTEGLLLRQIAGDAMLKDYNVIILDEIHERHLTCDFLLGVVKCLMQHRNDLKVILMSATINIQLFSQYFYNCPVVQVSRAIMAALLLIFQAVALFS</sequence>
<dbReference type="EMBL" id="JARKHS020032513">
    <property type="protein sequence ID" value="KAK8759869.1"/>
    <property type="molecule type" value="Genomic_DNA"/>
</dbReference>
<dbReference type="GO" id="GO:0016787">
    <property type="term" value="F:hydrolase activity"/>
    <property type="evidence" value="ECO:0007669"/>
    <property type="project" value="UniProtKB-KW"/>
</dbReference>
<evidence type="ECO:0000256" key="1">
    <source>
        <dbReference type="ARBA" id="ARBA00022801"/>
    </source>
</evidence>
<dbReference type="PANTHER" id="PTHR18934:SF221">
    <property type="entry name" value="ATP-DEPENDENT RNA HELICASE DHX34-RELATED"/>
    <property type="match status" value="1"/>
</dbReference>
<keyword evidence="2" id="KW-0547">Nucleotide-binding</keyword>
<dbReference type="GO" id="GO:0005524">
    <property type="term" value="F:ATP binding"/>
    <property type="evidence" value="ECO:0007669"/>
    <property type="project" value="InterPro"/>
</dbReference>
<dbReference type="Pfam" id="PF00270">
    <property type="entry name" value="DEAD"/>
    <property type="match status" value="1"/>
</dbReference>
<dbReference type="PROSITE" id="PS51192">
    <property type="entry name" value="HELICASE_ATP_BIND_1"/>
    <property type="match status" value="1"/>
</dbReference>
<dbReference type="PANTHER" id="PTHR18934">
    <property type="entry name" value="ATP-DEPENDENT RNA HELICASE"/>
    <property type="match status" value="1"/>
</dbReference>
<comment type="caution">
    <text evidence="5">The sequence shown here is derived from an EMBL/GenBank/DDBJ whole genome shotgun (WGS) entry which is preliminary data.</text>
</comment>
<dbReference type="InterPro" id="IPR014001">
    <property type="entry name" value="Helicase_ATP-bd"/>
</dbReference>
<dbReference type="FunFam" id="3.40.50.300:FF:000725">
    <property type="entry name" value="probable ATP-dependent RNA helicase DHX34"/>
    <property type="match status" value="1"/>
</dbReference>
<proteinExistence type="predicted"/>
<feature type="domain" description="Helicase ATP-binding" evidence="4">
    <location>
        <begin position="209"/>
        <end position="369"/>
    </location>
</feature>
<dbReference type="InterPro" id="IPR011545">
    <property type="entry name" value="DEAD/DEAH_box_helicase_dom"/>
</dbReference>
<dbReference type="InterPro" id="IPR027417">
    <property type="entry name" value="P-loop_NTPase"/>
</dbReference>
<evidence type="ECO:0000313" key="5">
    <source>
        <dbReference type="EMBL" id="KAK8759869.1"/>
    </source>
</evidence>
<dbReference type="GO" id="GO:0004386">
    <property type="term" value="F:helicase activity"/>
    <property type="evidence" value="ECO:0007669"/>
    <property type="project" value="UniProtKB-KW"/>
</dbReference>
<evidence type="ECO:0000313" key="6">
    <source>
        <dbReference type="Proteomes" id="UP001321473"/>
    </source>
</evidence>
<feature type="compositionally biased region" description="Basic and acidic residues" evidence="3">
    <location>
        <begin position="21"/>
        <end position="61"/>
    </location>
</feature>
<gene>
    <name evidence="5" type="ORF">V5799_028865</name>
</gene>
<name>A0AAQ4DBM9_AMBAM</name>